<dbReference type="Proteomes" id="UP001315686">
    <property type="component" value="Unassembled WGS sequence"/>
</dbReference>
<dbReference type="EMBL" id="JADQAZ010000001">
    <property type="protein sequence ID" value="MBT0956404.1"/>
    <property type="molecule type" value="Genomic_DNA"/>
</dbReference>
<feature type="domain" description="DUF4123" evidence="2">
    <location>
        <begin position="4"/>
        <end position="117"/>
    </location>
</feature>
<keyword evidence="4" id="KW-1185">Reference proteome</keyword>
<comment type="caution">
    <text evidence="3">The sequence shown here is derived from an EMBL/GenBank/DDBJ whole genome shotgun (WGS) entry which is preliminary data.</text>
</comment>
<evidence type="ECO:0000313" key="3">
    <source>
        <dbReference type="EMBL" id="MBT0956404.1"/>
    </source>
</evidence>
<protein>
    <submittedName>
        <fullName evidence="3">DUF4123 domain-containing protein</fullName>
    </submittedName>
</protein>
<dbReference type="AlphaFoldDB" id="A0AAP2CL31"/>
<name>A0AAP2CL31_9RHOB</name>
<organism evidence="3 4">
    <name type="scientific">Harenicola maris</name>
    <dbReference type="NCBI Taxonomy" id="2841044"/>
    <lineage>
        <taxon>Bacteria</taxon>
        <taxon>Pseudomonadati</taxon>
        <taxon>Pseudomonadota</taxon>
        <taxon>Alphaproteobacteria</taxon>
        <taxon>Rhodobacterales</taxon>
        <taxon>Paracoccaceae</taxon>
        <taxon>Harenicola</taxon>
    </lineage>
</organism>
<proteinExistence type="predicted"/>
<reference evidence="3 4" key="1">
    <citation type="journal article" date="2021" name="Arch. Microbiol.">
        <title>Harenicola maris gen. nov., sp. nov. isolated from the Sea of Japan shallow sediments.</title>
        <authorList>
            <person name="Romanenko L.A."/>
            <person name="Kurilenko V.V."/>
            <person name="Chernysheva N.Y."/>
            <person name="Tekutyeva L.A."/>
            <person name="Velansky P.V."/>
            <person name="Svetashev V.I."/>
            <person name="Isaeva M.P."/>
        </authorList>
    </citation>
    <scope>NUCLEOTIDE SEQUENCE [LARGE SCALE GENOMIC DNA]</scope>
    <source>
        <strain evidence="3 4">KMM 3653</strain>
    </source>
</reference>
<dbReference type="Pfam" id="PF13503">
    <property type="entry name" value="DUF4123"/>
    <property type="match status" value="1"/>
</dbReference>
<sequence>MPRYALIDAARDPRLYALIQTEPDAACLFGGVIDPVLAPAAPYILPIRPQTRFKQAFQAHGWLALWGISCFADAPLMEVRRQLRKSLQAILPDGRVGLFRFYDPRVFVPMMQAASDADIAPWFGPITDYWSPHPETGATLRFLRSGDGTLRTQEMSAPRTARMVQAKPGSRTG</sequence>
<accession>A0AAP2CL31</accession>
<gene>
    <name evidence="3" type="ORF">IV417_03320</name>
</gene>
<evidence type="ECO:0000313" key="4">
    <source>
        <dbReference type="Proteomes" id="UP001315686"/>
    </source>
</evidence>
<dbReference type="InterPro" id="IPR025391">
    <property type="entry name" value="DUF4123"/>
</dbReference>
<evidence type="ECO:0000256" key="1">
    <source>
        <dbReference type="SAM" id="MobiDB-lite"/>
    </source>
</evidence>
<dbReference type="RefSeq" id="WP_327792609.1">
    <property type="nucleotide sequence ID" value="NZ_JADQAZ010000001.1"/>
</dbReference>
<evidence type="ECO:0000259" key="2">
    <source>
        <dbReference type="Pfam" id="PF13503"/>
    </source>
</evidence>
<feature type="region of interest" description="Disordered" evidence="1">
    <location>
        <begin position="154"/>
        <end position="173"/>
    </location>
</feature>